<comment type="similarity">
    <text evidence="1">Belongs to the sigma-70 factor family. ECF subfamily.</text>
</comment>
<evidence type="ECO:0000259" key="8">
    <source>
        <dbReference type="Pfam" id="PF08281"/>
    </source>
</evidence>
<organism evidence="9 10">
    <name type="scientific">Waltera intestinalis</name>
    <dbReference type="NCBI Taxonomy" id="2606635"/>
    <lineage>
        <taxon>Bacteria</taxon>
        <taxon>Bacillati</taxon>
        <taxon>Bacillota</taxon>
        <taxon>Clostridia</taxon>
        <taxon>Lachnospirales</taxon>
        <taxon>Lachnospiraceae</taxon>
        <taxon>Waltera</taxon>
    </lineage>
</organism>
<dbReference type="PROSITE" id="PS51257">
    <property type="entry name" value="PROKAR_LIPOPROTEIN"/>
    <property type="match status" value="1"/>
</dbReference>
<keyword evidence="3" id="KW-0731">Sigma factor</keyword>
<dbReference type="Gene3D" id="1.10.1740.10">
    <property type="match status" value="1"/>
</dbReference>
<keyword evidence="2" id="KW-0805">Transcription regulation</keyword>
<gene>
    <name evidence="9" type="ORF">FYJ59_06945</name>
</gene>
<dbReference type="PANTHER" id="PTHR43133">
    <property type="entry name" value="RNA POLYMERASE ECF-TYPE SIGMA FACTO"/>
    <property type="match status" value="1"/>
</dbReference>
<dbReference type="GO" id="GO:0016987">
    <property type="term" value="F:sigma factor activity"/>
    <property type="evidence" value="ECO:0007669"/>
    <property type="project" value="UniProtKB-KW"/>
</dbReference>
<evidence type="ECO:0000256" key="4">
    <source>
        <dbReference type="ARBA" id="ARBA00023125"/>
    </source>
</evidence>
<dbReference type="InterPro" id="IPR013249">
    <property type="entry name" value="RNA_pol_sigma70_r4_t2"/>
</dbReference>
<protein>
    <submittedName>
        <fullName evidence="9">RNA polymerase sigma factor</fullName>
    </submittedName>
</protein>
<dbReference type="InterPro" id="IPR036388">
    <property type="entry name" value="WH-like_DNA-bd_sf"/>
</dbReference>
<reference evidence="9 10" key="1">
    <citation type="submission" date="2019-08" db="EMBL/GenBank/DDBJ databases">
        <title>In-depth cultivation of the pig gut microbiome towards novel bacterial diversity and tailored functional studies.</title>
        <authorList>
            <person name="Wylensek D."/>
            <person name="Hitch T.C.A."/>
            <person name="Clavel T."/>
        </authorList>
    </citation>
    <scope>NUCLEOTIDE SEQUENCE [LARGE SCALE GENOMIC DNA]</scope>
    <source>
        <strain evidence="9 10">WCA3-601-WT-6H</strain>
    </source>
</reference>
<keyword evidence="6" id="KW-0472">Membrane</keyword>
<keyword evidence="10" id="KW-1185">Reference proteome</keyword>
<dbReference type="PANTHER" id="PTHR43133:SF8">
    <property type="entry name" value="RNA POLYMERASE SIGMA FACTOR HI_1459-RELATED"/>
    <property type="match status" value="1"/>
</dbReference>
<keyword evidence="4" id="KW-0238">DNA-binding</keyword>
<feature type="transmembrane region" description="Helical" evidence="6">
    <location>
        <begin position="88"/>
        <end position="108"/>
    </location>
</feature>
<dbReference type="InterPro" id="IPR007627">
    <property type="entry name" value="RNA_pol_sigma70_r2"/>
</dbReference>
<dbReference type="Gene3D" id="1.10.10.10">
    <property type="entry name" value="Winged helix-like DNA-binding domain superfamily/Winged helix DNA-binding domain"/>
    <property type="match status" value="1"/>
</dbReference>
<dbReference type="Pfam" id="PF04542">
    <property type="entry name" value="Sigma70_r2"/>
    <property type="match status" value="1"/>
</dbReference>
<name>A0A6L5YI55_9FIRM</name>
<dbReference type="InterPro" id="IPR014284">
    <property type="entry name" value="RNA_pol_sigma-70_dom"/>
</dbReference>
<accession>A0A6L5YI55</accession>
<evidence type="ECO:0000313" key="9">
    <source>
        <dbReference type="EMBL" id="MST57981.1"/>
    </source>
</evidence>
<dbReference type="InterPro" id="IPR013324">
    <property type="entry name" value="RNA_pol_sigma_r3/r4-like"/>
</dbReference>
<evidence type="ECO:0000256" key="5">
    <source>
        <dbReference type="ARBA" id="ARBA00023163"/>
    </source>
</evidence>
<feature type="domain" description="RNA polymerase sigma-70 region 2" evidence="7">
    <location>
        <begin position="165"/>
        <end position="228"/>
    </location>
</feature>
<evidence type="ECO:0000256" key="6">
    <source>
        <dbReference type="SAM" id="Phobius"/>
    </source>
</evidence>
<comment type="caution">
    <text evidence="9">The sequence shown here is derived from an EMBL/GenBank/DDBJ whole genome shotgun (WGS) entry which is preliminary data.</text>
</comment>
<evidence type="ECO:0000313" key="10">
    <source>
        <dbReference type="Proteomes" id="UP000476055"/>
    </source>
</evidence>
<dbReference type="SUPFAM" id="SSF88659">
    <property type="entry name" value="Sigma3 and sigma4 domains of RNA polymerase sigma factors"/>
    <property type="match status" value="1"/>
</dbReference>
<evidence type="ECO:0000259" key="7">
    <source>
        <dbReference type="Pfam" id="PF04542"/>
    </source>
</evidence>
<dbReference type="Pfam" id="PF08281">
    <property type="entry name" value="Sigma70_r4_2"/>
    <property type="match status" value="1"/>
</dbReference>
<dbReference type="InterPro" id="IPR013325">
    <property type="entry name" value="RNA_pol_sigma_r2"/>
</dbReference>
<sequence length="331" mass="36753">MAQVSSKVPSPVSVKESSTISGYPTAVSSVFSVSCGCVVSSLAATSSVAVFSSDTSVVSTVTVASGRIGDGSSSVAPHAVRLHNIIPVINKAVFFFIYLLPLPFLMFYTKISIILDGKFLYKVATPAPLFPSDRIEGGIFMHKITDDESLISLLFARDESALSRLAEKYHTLLLSITRRILPDARDVEECVNDTYIRIWNAIPPEHPVSLPAYLSRVARNLALERYTYNSAAKRSSALTDAFEELEEFMLPSCPDNVAEAVNEKIFHDFINSFLKSQTKEARIFFLRRYWYGESIEEISSSCHVSKEKVKSSLFRTRNRLRSALEKEGIVL</sequence>
<proteinExistence type="inferred from homology"/>
<dbReference type="AlphaFoldDB" id="A0A6L5YI55"/>
<evidence type="ECO:0000256" key="3">
    <source>
        <dbReference type="ARBA" id="ARBA00023082"/>
    </source>
</evidence>
<keyword evidence="5" id="KW-0804">Transcription</keyword>
<dbReference type="GO" id="GO:0006352">
    <property type="term" value="P:DNA-templated transcription initiation"/>
    <property type="evidence" value="ECO:0007669"/>
    <property type="project" value="InterPro"/>
</dbReference>
<dbReference type="GO" id="GO:0003677">
    <property type="term" value="F:DNA binding"/>
    <property type="evidence" value="ECO:0007669"/>
    <property type="project" value="UniProtKB-KW"/>
</dbReference>
<evidence type="ECO:0000256" key="2">
    <source>
        <dbReference type="ARBA" id="ARBA00023015"/>
    </source>
</evidence>
<dbReference type="Proteomes" id="UP000476055">
    <property type="component" value="Unassembled WGS sequence"/>
</dbReference>
<evidence type="ECO:0000256" key="1">
    <source>
        <dbReference type="ARBA" id="ARBA00010641"/>
    </source>
</evidence>
<dbReference type="NCBIfam" id="TIGR02937">
    <property type="entry name" value="sigma70-ECF"/>
    <property type="match status" value="1"/>
</dbReference>
<feature type="domain" description="RNA polymerase sigma factor 70 region 4 type 2" evidence="8">
    <location>
        <begin position="280"/>
        <end position="320"/>
    </location>
</feature>
<dbReference type="EMBL" id="VUMU01000006">
    <property type="protein sequence ID" value="MST57981.1"/>
    <property type="molecule type" value="Genomic_DNA"/>
</dbReference>
<dbReference type="InterPro" id="IPR039425">
    <property type="entry name" value="RNA_pol_sigma-70-like"/>
</dbReference>
<keyword evidence="6" id="KW-1133">Transmembrane helix</keyword>
<keyword evidence="6" id="KW-0812">Transmembrane</keyword>
<dbReference type="SUPFAM" id="SSF88946">
    <property type="entry name" value="Sigma2 domain of RNA polymerase sigma factors"/>
    <property type="match status" value="1"/>
</dbReference>